<gene>
    <name evidence="1" type="ORF">FF011L_29840</name>
</gene>
<sequence length="97" mass="10770">MRLIRWQNCLQCMAEQSFPNASLPRENRQRTVSGNRKSAKRLVTEKQVNATSAGAKRQGVTLERTLHDRFGVSALSALTISEVSTLIDELKGNLQSA</sequence>
<dbReference type="EMBL" id="CP036262">
    <property type="protein sequence ID" value="QDS94205.1"/>
    <property type="molecule type" value="Genomic_DNA"/>
</dbReference>
<accession>A0A517MH54</accession>
<keyword evidence="2" id="KW-1185">Reference proteome</keyword>
<name>A0A517MH54_9BACT</name>
<reference evidence="1 2" key="1">
    <citation type="submission" date="2019-02" db="EMBL/GenBank/DDBJ databases">
        <title>Deep-cultivation of Planctomycetes and their phenomic and genomic characterization uncovers novel biology.</title>
        <authorList>
            <person name="Wiegand S."/>
            <person name="Jogler M."/>
            <person name="Boedeker C."/>
            <person name="Pinto D."/>
            <person name="Vollmers J."/>
            <person name="Rivas-Marin E."/>
            <person name="Kohn T."/>
            <person name="Peeters S.H."/>
            <person name="Heuer A."/>
            <person name="Rast P."/>
            <person name="Oberbeckmann S."/>
            <person name="Bunk B."/>
            <person name="Jeske O."/>
            <person name="Meyerdierks A."/>
            <person name="Storesund J.E."/>
            <person name="Kallscheuer N."/>
            <person name="Luecker S."/>
            <person name="Lage O.M."/>
            <person name="Pohl T."/>
            <person name="Merkel B.J."/>
            <person name="Hornburger P."/>
            <person name="Mueller R.-W."/>
            <person name="Bruemmer F."/>
            <person name="Labrenz M."/>
            <person name="Spormann A.M."/>
            <person name="Op den Camp H."/>
            <person name="Overmann J."/>
            <person name="Amann R."/>
            <person name="Jetten M.S.M."/>
            <person name="Mascher T."/>
            <person name="Medema M.H."/>
            <person name="Devos D.P."/>
            <person name="Kaster A.-K."/>
            <person name="Ovreas L."/>
            <person name="Rohde M."/>
            <person name="Galperin M.Y."/>
            <person name="Jogler C."/>
        </authorList>
    </citation>
    <scope>NUCLEOTIDE SEQUENCE [LARGE SCALE GENOMIC DNA]</scope>
    <source>
        <strain evidence="1 2">FF011L</strain>
    </source>
</reference>
<dbReference type="KEGG" id="rml:FF011L_29840"/>
<dbReference type="Proteomes" id="UP000320672">
    <property type="component" value="Chromosome"/>
</dbReference>
<evidence type="ECO:0000313" key="1">
    <source>
        <dbReference type="EMBL" id="QDS94205.1"/>
    </source>
</evidence>
<dbReference type="AlphaFoldDB" id="A0A517MH54"/>
<proteinExistence type="predicted"/>
<protein>
    <submittedName>
        <fullName evidence="1">Uncharacterized protein</fullName>
    </submittedName>
</protein>
<evidence type="ECO:0000313" key="2">
    <source>
        <dbReference type="Proteomes" id="UP000320672"/>
    </source>
</evidence>
<organism evidence="1 2">
    <name type="scientific">Roseimaritima multifibrata</name>
    <dbReference type="NCBI Taxonomy" id="1930274"/>
    <lineage>
        <taxon>Bacteria</taxon>
        <taxon>Pseudomonadati</taxon>
        <taxon>Planctomycetota</taxon>
        <taxon>Planctomycetia</taxon>
        <taxon>Pirellulales</taxon>
        <taxon>Pirellulaceae</taxon>
        <taxon>Roseimaritima</taxon>
    </lineage>
</organism>